<dbReference type="Proteomes" id="UP001152797">
    <property type="component" value="Unassembled WGS sequence"/>
</dbReference>
<comment type="similarity">
    <text evidence="1">Belongs to the iron/ascorbate-dependent oxidoreductase family.</text>
</comment>
<protein>
    <submittedName>
        <fullName evidence="4">Serine/threonine-protein phosphatase PP2A catalytic subunit</fullName>
    </submittedName>
</protein>
<dbReference type="PROSITE" id="PS51471">
    <property type="entry name" value="FE2OG_OXY"/>
    <property type="match status" value="1"/>
</dbReference>
<comment type="caution">
    <text evidence="3">The sequence shown here is derived from an EMBL/GenBank/DDBJ whole genome shotgun (WGS) entry which is preliminary data.</text>
</comment>
<evidence type="ECO:0000256" key="1">
    <source>
        <dbReference type="RuleBase" id="RU003682"/>
    </source>
</evidence>
<dbReference type="EMBL" id="CAMXCT030001081">
    <property type="protein sequence ID" value="CAL4773733.1"/>
    <property type="molecule type" value="Genomic_DNA"/>
</dbReference>
<dbReference type="AlphaFoldDB" id="A0A9P1FSE4"/>
<keyword evidence="1" id="KW-0408">Iron</keyword>
<dbReference type="EMBL" id="CAMXCT020001081">
    <property type="protein sequence ID" value="CAL1139796.1"/>
    <property type="molecule type" value="Genomic_DNA"/>
</dbReference>
<evidence type="ECO:0000313" key="4">
    <source>
        <dbReference type="EMBL" id="CAL4773733.1"/>
    </source>
</evidence>
<reference evidence="4 5" key="2">
    <citation type="submission" date="2024-05" db="EMBL/GenBank/DDBJ databases">
        <authorList>
            <person name="Chen Y."/>
            <person name="Shah S."/>
            <person name="Dougan E. K."/>
            <person name="Thang M."/>
            <person name="Chan C."/>
        </authorList>
    </citation>
    <scope>NUCLEOTIDE SEQUENCE [LARGE SCALE GENOMIC DNA]</scope>
</reference>
<dbReference type="OrthoDB" id="424053at2759"/>
<name>A0A9P1FSE4_9DINO</name>
<keyword evidence="5" id="KW-1185">Reference proteome</keyword>
<feature type="domain" description="Fe2OG dioxygenase" evidence="2">
    <location>
        <begin position="125"/>
        <end position="247"/>
    </location>
</feature>
<dbReference type="InterPro" id="IPR005123">
    <property type="entry name" value="Oxoglu/Fe-dep_dioxygenase_dom"/>
</dbReference>
<dbReference type="Gene3D" id="2.60.120.620">
    <property type="entry name" value="q2cbj1_9rhob like domain"/>
    <property type="match status" value="1"/>
</dbReference>
<organism evidence="3">
    <name type="scientific">Cladocopium goreaui</name>
    <dbReference type="NCBI Taxonomy" id="2562237"/>
    <lineage>
        <taxon>Eukaryota</taxon>
        <taxon>Sar</taxon>
        <taxon>Alveolata</taxon>
        <taxon>Dinophyceae</taxon>
        <taxon>Suessiales</taxon>
        <taxon>Symbiodiniaceae</taxon>
        <taxon>Cladocopium</taxon>
    </lineage>
</organism>
<gene>
    <name evidence="3" type="ORF">C1SCF055_LOCUS13776</name>
</gene>
<evidence type="ECO:0000259" key="2">
    <source>
        <dbReference type="PROSITE" id="PS51471"/>
    </source>
</evidence>
<evidence type="ECO:0000313" key="3">
    <source>
        <dbReference type="EMBL" id="CAI3986421.1"/>
    </source>
</evidence>
<dbReference type="GO" id="GO:0046872">
    <property type="term" value="F:metal ion binding"/>
    <property type="evidence" value="ECO:0007669"/>
    <property type="project" value="UniProtKB-KW"/>
</dbReference>
<keyword evidence="1" id="KW-0560">Oxidoreductase</keyword>
<dbReference type="GO" id="GO:0016491">
    <property type="term" value="F:oxidoreductase activity"/>
    <property type="evidence" value="ECO:0007669"/>
    <property type="project" value="UniProtKB-KW"/>
</dbReference>
<accession>A0A9P1FSE4</accession>
<proteinExistence type="inferred from homology"/>
<evidence type="ECO:0000313" key="5">
    <source>
        <dbReference type="Proteomes" id="UP001152797"/>
    </source>
</evidence>
<sequence>MLPGCVNRAAYSAARAVCRQEILTKGICEIPGFLQPEAVRKILCSAEQLKKRPGCGFRSFEEHNVYLEEKADVSRIRSASFSSSKVLINQAELAEGCPELVELFHWDGLRQLLQEAFGLEKLFCSADPLGGVYLNFFEKGDQLGWHFDRSEYSVNLILRECKRDGNSKPGAFMYIPDSRTFLDAHPDFDLSILDGPTDAAGLKPMIVPDLKPGTLYLFAGKRSLHCVSQNTTEVCRVNAIFTFNLEPNVSLNEYTRRKFFGA</sequence>
<keyword evidence="1" id="KW-0479">Metal-binding</keyword>
<dbReference type="EMBL" id="CAMXCT010001081">
    <property type="protein sequence ID" value="CAI3986421.1"/>
    <property type="molecule type" value="Genomic_DNA"/>
</dbReference>
<reference evidence="3" key="1">
    <citation type="submission" date="2022-10" db="EMBL/GenBank/DDBJ databases">
        <authorList>
            <person name="Chen Y."/>
            <person name="Dougan E. K."/>
            <person name="Chan C."/>
            <person name="Rhodes N."/>
            <person name="Thang M."/>
        </authorList>
    </citation>
    <scope>NUCLEOTIDE SEQUENCE</scope>
</reference>
<dbReference type="SUPFAM" id="SSF51197">
    <property type="entry name" value="Clavaminate synthase-like"/>
    <property type="match status" value="1"/>
</dbReference>